<dbReference type="Gene3D" id="3.90.1150.10">
    <property type="entry name" value="Aspartate Aminotransferase, domain 1"/>
    <property type="match status" value="1"/>
</dbReference>
<dbReference type="InterPro" id="IPR015422">
    <property type="entry name" value="PyrdxlP-dep_Trfase_small"/>
</dbReference>
<evidence type="ECO:0000256" key="2">
    <source>
        <dbReference type="ARBA" id="ARBA00022898"/>
    </source>
</evidence>
<accession>A0A9W7AKP8</accession>
<dbReference type="PANTHER" id="PTHR43094">
    <property type="entry name" value="AMINOTRANSFERASE"/>
    <property type="match status" value="1"/>
</dbReference>
<dbReference type="Proteomes" id="UP001162640">
    <property type="component" value="Unassembled WGS sequence"/>
</dbReference>
<comment type="similarity">
    <text evidence="1">Belongs to the class-III pyridoxal-phosphate-dependent aminotransferase family.</text>
</comment>
<evidence type="ECO:0000256" key="1">
    <source>
        <dbReference type="ARBA" id="ARBA00008954"/>
    </source>
</evidence>
<dbReference type="SUPFAM" id="SSF53383">
    <property type="entry name" value="PLP-dependent transferases"/>
    <property type="match status" value="1"/>
</dbReference>
<reference evidence="4" key="1">
    <citation type="journal article" date="2023" name="Commun. Biol.">
        <title>Genome analysis of Parmales, the sister group of diatoms, reveals the evolutionary specialization of diatoms from phago-mixotrophs to photoautotrophs.</title>
        <authorList>
            <person name="Ban H."/>
            <person name="Sato S."/>
            <person name="Yoshikawa S."/>
            <person name="Yamada K."/>
            <person name="Nakamura Y."/>
            <person name="Ichinomiya M."/>
            <person name="Sato N."/>
            <person name="Blanc-Mathieu R."/>
            <person name="Endo H."/>
            <person name="Kuwata A."/>
            <person name="Ogata H."/>
        </authorList>
    </citation>
    <scope>NUCLEOTIDE SEQUENCE [LARGE SCALE GENOMIC DNA]</scope>
</reference>
<dbReference type="Pfam" id="PF00202">
    <property type="entry name" value="Aminotran_3"/>
    <property type="match status" value="1"/>
</dbReference>
<evidence type="ECO:0008006" key="5">
    <source>
        <dbReference type="Google" id="ProtNLM"/>
    </source>
</evidence>
<comment type="caution">
    <text evidence="3">The sequence shown here is derived from an EMBL/GenBank/DDBJ whole genome shotgun (WGS) entry which is preliminary data.</text>
</comment>
<dbReference type="GO" id="GO:0030170">
    <property type="term" value="F:pyridoxal phosphate binding"/>
    <property type="evidence" value="ECO:0007669"/>
    <property type="project" value="InterPro"/>
</dbReference>
<proteinExistence type="inferred from homology"/>
<dbReference type="InterPro" id="IPR015424">
    <property type="entry name" value="PyrdxlP-dep_Trfase"/>
</dbReference>
<dbReference type="Gene3D" id="3.40.640.10">
    <property type="entry name" value="Type I PLP-dependent aspartate aminotransferase-like (Major domain)"/>
    <property type="match status" value="1"/>
</dbReference>
<dbReference type="GO" id="GO:0008483">
    <property type="term" value="F:transaminase activity"/>
    <property type="evidence" value="ECO:0007669"/>
    <property type="project" value="InterPro"/>
</dbReference>
<dbReference type="EMBL" id="BLQM01000154">
    <property type="protein sequence ID" value="GMH70104.1"/>
    <property type="molecule type" value="Genomic_DNA"/>
</dbReference>
<evidence type="ECO:0000313" key="4">
    <source>
        <dbReference type="Proteomes" id="UP001162640"/>
    </source>
</evidence>
<dbReference type="InterPro" id="IPR005814">
    <property type="entry name" value="Aminotrans_3"/>
</dbReference>
<evidence type="ECO:0000313" key="3">
    <source>
        <dbReference type="EMBL" id="GMH70104.1"/>
    </source>
</evidence>
<name>A0A9W7AKP8_9STRA</name>
<dbReference type="GO" id="GO:0005829">
    <property type="term" value="C:cytosol"/>
    <property type="evidence" value="ECO:0007669"/>
    <property type="project" value="TreeGrafter"/>
</dbReference>
<dbReference type="InterPro" id="IPR015421">
    <property type="entry name" value="PyrdxlP-dep_Trfase_major"/>
</dbReference>
<keyword evidence="2" id="KW-0663">Pyridoxal phosphate</keyword>
<sequence>MCTWSPGKAKNSLPIITHANHIYLYDSDGKEYMDWTSQAVCTNAGHSLSPRVTTAIHEQMNNLHFVYGGIAMTEIRARLSSLISELLPGDLVGCLFPSSGSEANEAAIAMARRFTGRPKILSFYRSYHGGTKNSLSATGDYRRHFQQDSSGFVKAFNFTPSFFEHAGEDEAERVQSALLMLEVRVNRNK</sequence>
<dbReference type="AlphaFoldDB" id="A0A9W7AKP8"/>
<dbReference type="PANTHER" id="PTHR43094:SF1">
    <property type="entry name" value="AMINOTRANSFERASE CLASS-III"/>
    <property type="match status" value="1"/>
</dbReference>
<protein>
    <recommendedName>
        <fullName evidence="5">Aminotransferase class III-fold pyridoxal phosphate-dependent enzyme</fullName>
    </recommendedName>
</protein>
<organism evidence="3 4">
    <name type="scientific">Triparma laevis f. inornata</name>
    <dbReference type="NCBI Taxonomy" id="1714386"/>
    <lineage>
        <taxon>Eukaryota</taxon>
        <taxon>Sar</taxon>
        <taxon>Stramenopiles</taxon>
        <taxon>Ochrophyta</taxon>
        <taxon>Bolidophyceae</taxon>
        <taxon>Parmales</taxon>
        <taxon>Triparmaceae</taxon>
        <taxon>Triparma</taxon>
    </lineage>
</organism>
<gene>
    <name evidence="3" type="ORF">TL16_g05325</name>
</gene>